<evidence type="ECO:0000313" key="3">
    <source>
        <dbReference type="Proteomes" id="UP001249851"/>
    </source>
</evidence>
<dbReference type="InterPro" id="IPR036691">
    <property type="entry name" value="Endo/exonu/phosph_ase_sf"/>
</dbReference>
<proteinExistence type="predicted"/>
<comment type="caution">
    <text evidence="2">The sequence shown here is derived from an EMBL/GenBank/DDBJ whole genome shotgun (WGS) entry which is preliminary data.</text>
</comment>
<dbReference type="AlphaFoldDB" id="A0AAD9Q5U9"/>
<dbReference type="PANTHER" id="PTHR33395:SF22">
    <property type="entry name" value="REVERSE TRANSCRIPTASE DOMAIN-CONTAINING PROTEIN"/>
    <property type="match status" value="1"/>
</dbReference>
<dbReference type="SUPFAM" id="SSF56219">
    <property type="entry name" value="DNase I-like"/>
    <property type="match status" value="1"/>
</dbReference>
<dbReference type="Gene3D" id="3.60.10.10">
    <property type="entry name" value="Endonuclease/exonuclease/phosphatase"/>
    <property type="match status" value="1"/>
</dbReference>
<reference evidence="2" key="1">
    <citation type="journal article" date="2023" name="G3 (Bethesda)">
        <title>Whole genome assembly and annotation of the endangered Caribbean coral Acropora cervicornis.</title>
        <authorList>
            <person name="Selwyn J.D."/>
            <person name="Vollmer S.V."/>
        </authorList>
    </citation>
    <scope>NUCLEOTIDE SEQUENCE</scope>
    <source>
        <strain evidence="2">K2</strain>
    </source>
</reference>
<dbReference type="PANTHER" id="PTHR33395">
    <property type="entry name" value="TRANSCRIPTASE, PUTATIVE-RELATED-RELATED"/>
    <property type="match status" value="1"/>
</dbReference>
<dbReference type="EMBL" id="JARQWQ010000064">
    <property type="protein sequence ID" value="KAK2555178.1"/>
    <property type="molecule type" value="Genomic_DNA"/>
</dbReference>
<dbReference type="GO" id="GO:0003824">
    <property type="term" value="F:catalytic activity"/>
    <property type="evidence" value="ECO:0007669"/>
    <property type="project" value="InterPro"/>
</dbReference>
<name>A0AAD9Q5U9_ACRCE</name>
<protein>
    <recommendedName>
        <fullName evidence="1">Endonuclease/exonuclease/phosphatase domain-containing protein</fullName>
    </recommendedName>
</protein>
<organism evidence="2 3">
    <name type="scientific">Acropora cervicornis</name>
    <name type="common">Staghorn coral</name>
    <dbReference type="NCBI Taxonomy" id="6130"/>
    <lineage>
        <taxon>Eukaryota</taxon>
        <taxon>Metazoa</taxon>
        <taxon>Cnidaria</taxon>
        <taxon>Anthozoa</taxon>
        <taxon>Hexacorallia</taxon>
        <taxon>Scleractinia</taxon>
        <taxon>Astrocoeniina</taxon>
        <taxon>Acroporidae</taxon>
        <taxon>Acropora</taxon>
    </lineage>
</organism>
<gene>
    <name evidence="2" type="ORF">P5673_023155</name>
</gene>
<reference evidence="2" key="2">
    <citation type="journal article" date="2023" name="Science">
        <title>Genomic signatures of disease resistance in endangered staghorn corals.</title>
        <authorList>
            <person name="Vollmer S.V."/>
            <person name="Selwyn J.D."/>
            <person name="Despard B.A."/>
            <person name="Roesel C.L."/>
        </authorList>
    </citation>
    <scope>NUCLEOTIDE SEQUENCE</scope>
    <source>
        <strain evidence="2">K2</strain>
    </source>
</reference>
<keyword evidence="3" id="KW-1185">Reference proteome</keyword>
<sequence length="337" mass="38058">MSGGVPDIICVAQITFKFVDHALIVDYRGLLLFKSENFANLPGLKNGVLMWASRRVEHDPARAAGKESAIRQHAERTTHDIHPRYGGILERNETNYKRRIFLESLHSNIDKNSAVVGSKEIVRLLTEETSCQPSVSTERIFCTLKSGNKVKKSIPGFPKIAVIAAYRPPDDSSSFIPFLFSTLTKVESSGYSHLLLLGDLNFPQIDWQLTSSSHELETQFCNLLDDFSLIQLIEDPTHIHGNILDFVATNFPESFTKPVCSNSVVNSDHLEFYFEINIKGSRKHNFSRVCYNYNKADFDNLRTDLSNANLEQVLDMDDISSCWSSWLSIIFKCINTG</sequence>
<dbReference type="Proteomes" id="UP001249851">
    <property type="component" value="Unassembled WGS sequence"/>
</dbReference>
<dbReference type="InterPro" id="IPR005135">
    <property type="entry name" value="Endo/exonuclease/phosphatase"/>
</dbReference>
<evidence type="ECO:0000313" key="2">
    <source>
        <dbReference type="EMBL" id="KAK2555178.1"/>
    </source>
</evidence>
<dbReference type="GO" id="GO:0031012">
    <property type="term" value="C:extracellular matrix"/>
    <property type="evidence" value="ECO:0007669"/>
    <property type="project" value="TreeGrafter"/>
</dbReference>
<feature type="domain" description="Endonuclease/exonuclease/phosphatase" evidence="1">
    <location>
        <begin position="161"/>
        <end position="271"/>
    </location>
</feature>
<dbReference type="Pfam" id="PF14529">
    <property type="entry name" value="Exo_endo_phos_2"/>
    <property type="match status" value="1"/>
</dbReference>
<evidence type="ECO:0000259" key="1">
    <source>
        <dbReference type="Pfam" id="PF14529"/>
    </source>
</evidence>
<accession>A0AAD9Q5U9</accession>